<proteinExistence type="predicted"/>
<sequence>MNNIFDQFITRFSLDSLDENPILIKIQIFFRDIAKHYNQDHRFKIRRPSYIFILLIFLAILITIVKLFQSLILILFVVWKSFLTLKISKSQECLTLQLKNWVFLAFLLLFHQCLSKLDLIPPFIQLFLYNFPWFQNSKYTIKLFELLNQKLPERIKTLLYQEQQEKASNQYRIEQEVLKYNRLYLRI</sequence>
<evidence type="ECO:0000313" key="3">
    <source>
        <dbReference type="Proteomes" id="UP000692954"/>
    </source>
</evidence>
<dbReference type="OrthoDB" id="310444at2759"/>
<organism evidence="2 3">
    <name type="scientific">Paramecium sonneborni</name>
    <dbReference type="NCBI Taxonomy" id="65129"/>
    <lineage>
        <taxon>Eukaryota</taxon>
        <taxon>Sar</taxon>
        <taxon>Alveolata</taxon>
        <taxon>Ciliophora</taxon>
        <taxon>Intramacronucleata</taxon>
        <taxon>Oligohymenophorea</taxon>
        <taxon>Peniculida</taxon>
        <taxon>Parameciidae</taxon>
        <taxon>Paramecium</taxon>
    </lineage>
</organism>
<evidence type="ECO:0008006" key="4">
    <source>
        <dbReference type="Google" id="ProtNLM"/>
    </source>
</evidence>
<name>A0A8S1RN70_9CILI</name>
<keyword evidence="1" id="KW-1133">Transmembrane helix</keyword>
<keyword evidence="1" id="KW-0472">Membrane</keyword>
<dbReference type="Proteomes" id="UP000692954">
    <property type="component" value="Unassembled WGS sequence"/>
</dbReference>
<protein>
    <recommendedName>
        <fullName evidence="4">Transmembrane protein</fullName>
    </recommendedName>
</protein>
<dbReference type="EMBL" id="CAJJDN010000190">
    <property type="protein sequence ID" value="CAD8128540.1"/>
    <property type="molecule type" value="Genomic_DNA"/>
</dbReference>
<evidence type="ECO:0000313" key="2">
    <source>
        <dbReference type="EMBL" id="CAD8128540.1"/>
    </source>
</evidence>
<keyword evidence="1" id="KW-0812">Transmembrane</keyword>
<comment type="caution">
    <text evidence="2">The sequence shown here is derived from an EMBL/GenBank/DDBJ whole genome shotgun (WGS) entry which is preliminary data.</text>
</comment>
<accession>A0A8S1RN70</accession>
<keyword evidence="3" id="KW-1185">Reference proteome</keyword>
<reference evidence="2" key="1">
    <citation type="submission" date="2021-01" db="EMBL/GenBank/DDBJ databases">
        <authorList>
            <consortium name="Genoscope - CEA"/>
            <person name="William W."/>
        </authorList>
    </citation>
    <scope>NUCLEOTIDE SEQUENCE</scope>
</reference>
<dbReference type="AlphaFoldDB" id="A0A8S1RN70"/>
<evidence type="ECO:0000256" key="1">
    <source>
        <dbReference type="SAM" id="Phobius"/>
    </source>
</evidence>
<gene>
    <name evidence="2" type="ORF">PSON_ATCC_30995.1.T1900042</name>
</gene>
<feature type="transmembrane region" description="Helical" evidence="1">
    <location>
        <begin position="50"/>
        <end position="78"/>
    </location>
</feature>